<dbReference type="EMBL" id="LSBJ02000003">
    <property type="protein sequence ID" value="OAQ68687.1"/>
    <property type="molecule type" value="Genomic_DNA"/>
</dbReference>
<keyword evidence="2" id="KW-1185">Reference proteome</keyword>
<reference evidence="1 2" key="1">
    <citation type="journal article" date="2016" name="PLoS Pathog.">
        <title>Biosynthesis of antibiotic leucinostatins in bio-control fungus Purpureocillium lilacinum and their inhibition on phytophthora revealed by genome mining.</title>
        <authorList>
            <person name="Wang G."/>
            <person name="Liu Z."/>
            <person name="Lin R."/>
            <person name="Li E."/>
            <person name="Mao Z."/>
            <person name="Ling J."/>
            <person name="Yang Y."/>
            <person name="Yin W.B."/>
            <person name="Xie B."/>
        </authorList>
    </citation>
    <scope>NUCLEOTIDE SEQUENCE [LARGE SCALE GENOMIC DNA]</scope>
    <source>
        <strain evidence="1">170</strain>
    </source>
</reference>
<comment type="caution">
    <text evidence="1">The sequence shown here is derived from an EMBL/GenBank/DDBJ whole genome shotgun (WGS) entry which is preliminary data.</text>
</comment>
<name>A0A179FTJ6_METCM</name>
<protein>
    <submittedName>
        <fullName evidence="1">Uncharacterized protein</fullName>
    </submittedName>
</protein>
<gene>
    <name evidence="1" type="ORF">VFPPC_15865</name>
</gene>
<evidence type="ECO:0000313" key="2">
    <source>
        <dbReference type="Proteomes" id="UP000078397"/>
    </source>
</evidence>
<dbReference type="RefSeq" id="XP_018145537.1">
    <property type="nucleotide sequence ID" value="XM_018293618.1"/>
</dbReference>
<proteinExistence type="predicted"/>
<dbReference type="GeneID" id="28857612"/>
<evidence type="ECO:0000313" key="1">
    <source>
        <dbReference type="EMBL" id="OAQ68687.1"/>
    </source>
</evidence>
<dbReference type="AlphaFoldDB" id="A0A179FTJ6"/>
<accession>A0A179FTJ6</accession>
<dbReference type="Proteomes" id="UP000078397">
    <property type="component" value="Unassembled WGS sequence"/>
</dbReference>
<sequence>MFFAEYYYIHGWKLAMHCSIPYDRLSECSFRKSRKQPPTPPILIPTAGTSDVGVDAQWRRNASLESIFDIGQLY</sequence>
<organism evidence="1 2">
    <name type="scientific">Pochonia chlamydosporia 170</name>
    <dbReference type="NCBI Taxonomy" id="1380566"/>
    <lineage>
        <taxon>Eukaryota</taxon>
        <taxon>Fungi</taxon>
        <taxon>Dikarya</taxon>
        <taxon>Ascomycota</taxon>
        <taxon>Pezizomycotina</taxon>
        <taxon>Sordariomycetes</taxon>
        <taxon>Hypocreomycetidae</taxon>
        <taxon>Hypocreales</taxon>
        <taxon>Clavicipitaceae</taxon>
        <taxon>Pochonia</taxon>
    </lineage>
</organism>
<dbReference type="KEGG" id="pchm:VFPPC_15865"/>